<reference evidence="18" key="1">
    <citation type="journal article" date="2023" name="GigaByte">
        <title>Genome assembly of the bearded iris, Iris pallida Lam.</title>
        <authorList>
            <person name="Bruccoleri R.E."/>
            <person name="Oakeley E.J."/>
            <person name="Faust A.M.E."/>
            <person name="Altorfer M."/>
            <person name="Dessus-Babus S."/>
            <person name="Burckhardt D."/>
            <person name="Oertli M."/>
            <person name="Naumann U."/>
            <person name="Petersen F."/>
            <person name="Wong J."/>
        </authorList>
    </citation>
    <scope>NUCLEOTIDE SEQUENCE</scope>
    <source>
        <strain evidence="18">GSM-AAB239-AS_SAM_17_03QT</strain>
    </source>
</reference>
<dbReference type="SMART" id="SM00979">
    <property type="entry name" value="TIFY"/>
    <property type="match status" value="1"/>
</dbReference>
<dbReference type="EMBL" id="JANAVB010043220">
    <property type="protein sequence ID" value="KAJ6793106.1"/>
    <property type="molecule type" value="Genomic_DNA"/>
</dbReference>
<evidence type="ECO:0000313" key="19">
    <source>
        <dbReference type="Proteomes" id="UP001140949"/>
    </source>
</evidence>
<evidence type="ECO:0000313" key="18">
    <source>
        <dbReference type="EMBL" id="KAJ6793106.1"/>
    </source>
</evidence>
<dbReference type="PROSITE" id="PS50114">
    <property type="entry name" value="GATA_ZN_FINGER_2"/>
    <property type="match status" value="1"/>
</dbReference>
<feature type="domain" description="CCT" evidence="16">
    <location>
        <begin position="97"/>
        <end position="139"/>
    </location>
</feature>
<dbReference type="AlphaFoldDB" id="A0AAX6DMY8"/>
<name>A0AAX6DMY8_IRIPA</name>
<keyword evidence="11 13" id="KW-0539">Nucleus</keyword>
<evidence type="ECO:0000259" key="15">
    <source>
        <dbReference type="PROSITE" id="PS50114"/>
    </source>
</evidence>
<dbReference type="CDD" id="cd00202">
    <property type="entry name" value="ZnF_GATA"/>
    <property type="match status" value="1"/>
</dbReference>
<dbReference type="InterPro" id="IPR010402">
    <property type="entry name" value="CCT_domain"/>
</dbReference>
<comment type="function">
    <text evidence="1">Transcriptional activator that specifically binds 5'-GATA-3' or 5'-GAT-3' motifs within gene promoters.</text>
</comment>
<evidence type="ECO:0000259" key="17">
    <source>
        <dbReference type="PROSITE" id="PS51320"/>
    </source>
</evidence>
<keyword evidence="4" id="KW-0479">Metal-binding</keyword>
<dbReference type="SUPFAM" id="SSF57716">
    <property type="entry name" value="Glucocorticoid receptor-like (DNA-binding domain)"/>
    <property type="match status" value="1"/>
</dbReference>
<comment type="caution">
    <text evidence="18">The sequence shown here is derived from an EMBL/GenBank/DDBJ whole genome shotgun (WGS) entry which is preliminary data.</text>
</comment>
<protein>
    <submittedName>
        <fullName evidence="18">GATA transcription factor 28-like</fullName>
    </submittedName>
</protein>
<comment type="similarity">
    <text evidence="3">Belongs to the type IV zinc-finger family. Class C subfamily.</text>
</comment>
<feature type="compositionally biased region" description="Polar residues" evidence="14">
    <location>
        <begin position="1"/>
        <end position="11"/>
    </location>
</feature>
<evidence type="ECO:0000256" key="1">
    <source>
        <dbReference type="ARBA" id="ARBA00002206"/>
    </source>
</evidence>
<gene>
    <name evidence="18" type="ORF">M6B38_112805</name>
</gene>
<dbReference type="Pfam" id="PF06200">
    <property type="entry name" value="tify"/>
    <property type="match status" value="1"/>
</dbReference>
<dbReference type="InterPro" id="IPR000679">
    <property type="entry name" value="Znf_GATA"/>
</dbReference>
<dbReference type="GO" id="GO:0008270">
    <property type="term" value="F:zinc ion binding"/>
    <property type="evidence" value="ECO:0007669"/>
    <property type="project" value="UniProtKB-KW"/>
</dbReference>
<feature type="region of interest" description="Disordered" evidence="14">
    <location>
        <begin position="130"/>
        <end position="161"/>
    </location>
</feature>
<evidence type="ECO:0000256" key="5">
    <source>
        <dbReference type="ARBA" id="ARBA00022771"/>
    </source>
</evidence>
<proteinExistence type="inferred from homology"/>
<comment type="subcellular location">
    <subcellularLocation>
        <location evidence="2 13">Nucleus</location>
    </subcellularLocation>
</comment>
<dbReference type="InterPro" id="IPR013088">
    <property type="entry name" value="Znf_NHR/GATA"/>
</dbReference>
<feature type="domain" description="GATA-type" evidence="15">
    <location>
        <begin position="168"/>
        <end position="206"/>
    </location>
</feature>
<reference evidence="18" key="2">
    <citation type="submission" date="2023-04" db="EMBL/GenBank/DDBJ databases">
        <authorList>
            <person name="Bruccoleri R.E."/>
            <person name="Oakeley E.J."/>
            <person name="Faust A.-M."/>
            <person name="Dessus-Babus S."/>
            <person name="Altorfer M."/>
            <person name="Burckhardt D."/>
            <person name="Oertli M."/>
            <person name="Naumann U."/>
            <person name="Petersen F."/>
            <person name="Wong J."/>
        </authorList>
    </citation>
    <scope>NUCLEOTIDE SEQUENCE</scope>
    <source>
        <strain evidence="18">GSM-AAB239-AS_SAM_17_03QT</strain>
        <tissue evidence="18">Leaf</tissue>
    </source>
</reference>
<organism evidence="18 19">
    <name type="scientific">Iris pallida</name>
    <name type="common">Sweet iris</name>
    <dbReference type="NCBI Taxonomy" id="29817"/>
    <lineage>
        <taxon>Eukaryota</taxon>
        <taxon>Viridiplantae</taxon>
        <taxon>Streptophyta</taxon>
        <taxon>Embryophyta</taxon>
        <taxon>Tracheophyta</taxon>
        <taxon>Spermatophyta</taxon>
        <taxon>Magnoliopsida</taxon>
        <taxon>Liliopsida</taxon>
        <taxon>Asparagales</taxon>
        <taxon>Iridaceae</taxon>
        <taxon>Iridoideae</taxon>
        <taxon>Irideae</taxon>
        <taxon>Iris</taxon>
    </lineage>
</organism>
<feature type="domain" description="Tify" evidence="17">
    <location>
        <begin position="29"/>
        <end position="64"/>
    </location>
</feature>
<dbReference type="InterPro" id="IPR045280">
    <property type="entry name" value="TIFY-like"/>
</dbReference>
<dbReference type="SMART" id="SM00401">
    <property type="entry name" value="ZnF_GATA"/>
    <property type="match status" value="1"/>
</dbReference>
<dbReference type="GO" id="GO:0043565">
    <property type="term" value="F:sequence-specific DNA binding"/>
    <property type="evidence" value="ECO:0007669"/>
    <property type="project" value="InterPro"/>
</dbReference>
<dbReference type="Gene3D" id="3.30.50.10">
    <property type="entry name" value="Erythroid Transcription Factor GATA-1, subunit A"/>
    <property type="match status" value="1"/>
</dbReference>
<feature type="region of interest" description="Disordered" evidence="14">
    <location>
        <begin position="225"/>
        <end position="247"/>
    </location>
</feature>
<feature type="compositionally biased region" description="Polar residues" evidence="14">
    <location>
        <begin position="235"/>
        <end position="247"/>
    </location>
</feature>
<evidence type="ECO:0000256" key="7">
    <source>
        <dbReference type="ARBA" id="ARBA00023015"/>
    </source>
</evidence>
<evidence type="ECO:0000256" key="12">
    <source>
        <dbReference type="PROSITE-ProRule" id="PRU00094"/>
    </source>
</evidence>
<dbReference type="GO" id="GO:0005634">
    <property type="term" value="C:nucleus"/>
    <property type="evidence" value="ECO:0007669"/>
    <property type="project" value="UniProtKB-SubCell"/>
</dbReference>
<dbReference type="Pfam" id="PF00320">
    <property type="entry name" value="GATA"/>
    <property type="match status" value="1"/>
</dbReference>
<evidence type="ECO:0000256" key="14">
    <source>
        <dbReference type="SAM" id="MobiDB-lite"/>
    </source>
</evidence>
<evidence type="ECO:0000256" key="2">
    <source>
        <dbReference type="ARBA" id="ARBA00004123"/>
    </source>
</evidence>
<dbReference type="InterPro" id="IPR010399">
    <property type="entry name" value="Tify_dom"/>
</dbReference>
<accession>A0AAX6DMY8</accession>
<keyword evidence="7" id="KW-0805">Transcription regulation</keyword>
<keyword evidence="6" id="KW-0862">Zinc</keyword>
<evidence type="ECO:0000256" key="3">
    <source>
        <dbReference type="ARBA" id="ARBA00007722"/>
    </source>
</evidence>
<evidence type="ECO:0000256" key="8">
    <source>
        <dbReference type="ARBA" id="ARBA00023125"/>
    </source>
</evidence>
<sequence>MHYSDTATAPTESGEIYGGVAPEPAQVQPPPSANRLTLWFQEEVYVFDPVTPERVQAVLLLLGGKEIPSETAGALVPSHVNHSSANDISQNSNNTRRQASVMRYKEKRKRLCFDKKVLYSVRKDVASRMKRNKGQFASTKANSEEAMSTSSSVGPAQSDSQEETHSFCQNCGVSKDSTPLMRRGPSGPKSLCNACGLTWANKGTLRNHPQSLPTGIWNTTWINPTEQSDADSDMGSENNSHTFSIGPKSSTIDEIDAAMNFI</sequence>
<keyword evidence="9" id="KW-0010">Activator</keyword>
<feature type="compositionally biased region" description="Polar residues" evidence="14">
    <location>
        <begin position="135"/>
        <end position="159"/>
    </location>
</feature>
<evidence type="ECO:0000256" key="10">
    <source>
        <dbReference type="ARBA" id="ARBA00023163"/>
    </source>
</evidence>
<dbReference type="Pfam" id="PF06203">
    <property type="entry name" value="CCT"/>
    <property type="match status" value="1"/>
</dbReference>
<dbReference type="PROSITE" id="PS51017">
    <property type="entry name" value="CCT"/>
    <property type="match status" value="1"/>
</dbReference>
<feature type="region of interest" description="Disordered" evidence="14">
    <location>
        <begin position="1"/>
        <end position="29"/>
    </location>
</feature>
<dbReference type="GO" id="GO:0006355">
    <property type="term" value="P:regulation of DNA-templated transcription"/>
    <property type="evidence" value="ECO:0007669"/>
    <property type="project" value="InterPro"/>
</dbReference>
<dbReference type="PANTHER" id="PTHR46125:SF27">
    <property type="entry name" value="GATA TRANSCRIPTION FACTOR 28"/>
    <property type="match status" value="1"/>
</dbReference>
<keyword evidence="10" id="KW-0804">Transcription</keyword>
<keyword evidence="19" id="KW-1185">Reference proteome</keyword>
<dbReference type="Proteomes" id="UP001140949">
    <property type="component" value="Unassembled WGS sequence"/>
</dbReference>
<evidence type="ECO:0000256" key="11">
    <source>
        <dbReference type="ARBA" id="ARBA00023242"/>
    </source>
</evidence>
<keyword evidence="5 12" id="KW-0863">Zinc-finger</keyword>
<evidence type="ECO:0000256" key="9">
    <source>
        <dbReference type="ARBA" id="ARBA00023159"/>
    </source>
</evidence>
<evidence type="ECO:0000256" key="6">
    <source>
        <dbReference type="ARBA" id="ARBA00022833"/>
    </source>
</evidence>
<dbReference type="PROSITE" id="PS00344">
    <property type="entry name" value="GATA_ZN_FINGER_1"/>
    <property type="match status" value="1"/>
</dbReference>
<dbReference type="PROSITE" id="PS51320">
    <property type="entry name" value="TIFY"/>
    <property type="match status" value="1"/>
</dbReference>
<evidence type="ECO:0000256" key="13">
    <source>
        <dbReference type="PROSITE-ProRule" id="PRU00357"/>
    </source>
</evidence>
<keyword evidence="8" id="KW-0238">DNA-binding</keyword>
<evidence type="ECO:0000259" key="16">
    <source>
        <dbReference type="PROSITE" id="PS51017"/>
    </source>
</evidence>
<dbReference type="PANTHER" id="PTHR46125">
    <property type="entry name" value="GATA TRANSCRIPTION FACTOR 28"/>
    <property type="match status" value="1"/>
</dbReference>
<evidence type="ECO:0000256" key="4">
    <source>
        <dbReference type="ARBA" id="ARBA00022723"/>
    </source>
</evidence>